<proteinExistence type="predicted"/>
<gene>
    <name evidence="1" type="ORF">B0O44_104675</name>
</gene>
<evidence type="ECO:0000313" key="2">
    <source>
        <dbReference type="Proteomes" id="UP000248198"/>
    </source>
</evidence>
<reference evidence="1 2" key="1">
    <citation type="submission" date="2018-06" db="EMBL/GenBank/DDBJ databases">
        <title>Genomic Encyclopedia of Archaeal and Bacterial Type Strains, Phase II (KMG-II): from individual species to whole genera.</title>
        <authorList>
            <person name="Goeker M."/>
        </authorList>
    </citation>
    <scope>NUCLEOTIDE SEQUENCE [LARGE SCALE GENOMIC DNA]</scope>
    <source>
        <strain evidence="1 2">DSM 27372</strain>
    </source>
</reference>
<keyword evidence="2" id="KW-1185">Reference proteome</keyword>
<dbReference type="AlphaFoldDB" id="A0A318UEL8"/>
<dbReference type="EMBL" id="QKLU01000004">
    <property type="protein sequence ID" value="PYF74503.1"/>
    <property type="molecule type" value="Genomic_DNA"/>
</dbReference>
<dbReference type="Proteomes" id="UP000248198">
    <property type="component" value="Unassembled WGS sequence"/>
</dbReference>
<protein>
    <submittedName>
        <fullName evidence="1">Uncharacterized protein</fullName>
    </submittedName>
</protein>
<dbReference type="RefSeq" id="WP_110831888.1">
    <property type="nucleotide sequence ID" value="NZ_QKLU01000004.1"/>
</dbReference>
<comment type="caution">
    <text evidence="1">The sequence shown here is derived from an EMBL/GenBank/DDBJ whole genome shotgun (WGS) entry which is preliminary data.</text>
</comment>
<accession>A0A318UEL8</accession>
<evidence type="ECO:0000313" key="1">
    <source>
        <dbReference type="EMBL" id="PYF74503.1"/>
    </source>
</evidence>
<name>A0A318UEL8_9SPHI</name>
<organism evidence="1 2">
    <name type="scientific">Pedobacter nutrimenti</name>
    <dbReference type="NCBI Taxonomy" id="1241337"/>
    <lineage>
        <taxon>Bacteria</taxon>
        <taxon>Pseudomonadati</taxon>
        <taxon>Bacteroidota</taxon>
        <taxon>Sphingobacteriia</taxon>
        <taxon>Sphingobacteriales</taxon>
        <taxon>Sphingobacteriaceae</taxon>
        <taxon>Pedobacter</taxon>
    </lineage>
</organism>
<sequence length="63" mass="7397">MITTSTPINNLHHFHQKSEKLNTELFEEFDSSFYENLKQELDTLVKEPSDEVINKILAYAKVK</sequence>
<dbReference type="OrthoDB" id="799469at2"/>